<dbReference type="AlphaFoldDB" id="T1KLH8"/>
<reference evidence="2" key="1">
    <citation type="submission" date="2011-08" db="EMBL/GenBank/DDBJ databases">
        <authorList>
            <person name="Rombauts S."/>
        </authorList>
    </citation>
    <scope>NUCLEOTIDE SEQUENCE</scope>
    <source>
        <strain evidence="2">London</strain>
    </source>
</reference>
<dbReference type="EnsemblMetazoa" id="tetur14g02490.1">
    <property type="protein sequence ID" value="tetur14g02490.1"/>
    <property type="gene ID" value="tetur14g02490"/>
</dbReference>
<evidence type="ECO:0000313" key="1">
    <source>
        <dbReference type="EnsemblMetazoa" id="tetur14g02490.1"/>
    </source>
</evidence>
<dbReference type="HOGENOM" id="CLU_3071288_0_0_1"/>
<sequence length="53" mass="6416">MKGEVILLRKLKFIKFMMYFVKFSHFESLLCFEQMLYLRSLGLAWSRSCFQGI</sequence>
<keyword evidence="2" id="KW-1185">Reference proteome</keyword>
<name>T1KLH8_TETUR</name>
<proteinExistence type="predicted"/>
<reference evidence="1" key="2">
    <citation type="submission" date="2015-06" db="UniProtKB">
        <authorList>
            <consortium name="EnsemblMetazoa"/>
        </authorList>
    </citation>
    <scope>IDENTIFICATION</scope>
</reference>
<protein>
    <submittedName>
        <fullName evidence="1">Uncharacterized protein</fullName>
    </submittedName>
</protein>
<accession>T1KLH8</accession>
<dbReference type="Proteomes" id="UP000015104">
    <property type="component" value="Unassembled WGS sequence"/>
</dbReference>
<organism evidence="1 2">
    <name type="scientific">Tetranychus urticae</name>
    <name type="common">Two-spotted spider mite</name>
    <dbReference type="NCBI Taxonomy" id="32264"/>
    <lineage>
        <taxon>Eukaryota</taxon>
        <taxon>Metazoa</taxon>
        <taxon>Ecdysozoa</taxon>
        <taxon>Arthropoda</taxon>
        <taxon>Chelicerata</taxon>
        <taxon>Arachnida</taxon>
        <taxon>Acari</taxon>
        <taxon>Acariformes</taxon>
        <taxon>Trombidiformes</taxon>
        <taxon>Prostigmata</taxon>
        <taxon>Eleutherengona</taxon>
        <taxon>Raphignathae</taxon>
        <taxon>Tetranychoidea</taxon>
        <taxon>Tetranychidae</taxon>
        <taxon>Tetranychus</taxon>
    </lineage>
</organism>
<dbReference type="EMBL" id="CAEY01000211">
    <property type="status" value="NOT_ANNOTATED_CDS"/>
    <property type="molecule type" value="Genomic_DNA"/>
</dbReference>
<evidence type="ECO:0000313" key="2">
    <source>
        <dbReference type="Proteomes" id="UP000015104"/>
    </source>
</evidence>